<feature type="region of interest" description="Disordered" evidence="1">
    <location>
        <begin position="1"/>
        <end position="30"/>
    </location>
</feature>
<evidence type="ECO:0000313" key="2">
    <source>
        <dbReference type="EMBL" id="GAA4547665.1"/>
    </source>
</evidence>
<organism evidence="2 3">
    <name type="scientific">Pseudonocardia xishanensis</name>
    <dbReference type="NCBI Taxonomy" id="630995"/>
    <lineage>
        <taxon>Bacteria</taxon>
        <taxon>Bacillati</taxon>
        <taxon>Actinomycetota</taxon>
        <taxon>Actinomycetes</taxon>
        <taxon>Pseudonocardiales</taxon>
        <taxon>Pseudonocardiaceae</taxon>
        <taxon>Pseudonocardia</taxon>
    </lineage>
</organism>
<feature type="region of interest" description="Disordered" evidence="1">
    <location>
        <begin position="82"/>
        <end position="186"/>
    </location>
</feature>
<feature type="compositionally biased region" description="Basic and acidic residues" evidence="1">
    <location>
        <begin position="21"/>
        <end position="30"/>
    </location>
</feature>
<reference evidence="3" key="1">
    <citation type="journal article" date="2019" name="Int. J. Syst. Evol. Microbiol.">
        <title>The Global Catalogue of Microorganisms (GCM) 10K type strain sequencing project: providing services to taxonomists for standard genome sequencing and annotation.</title>
        <authorList>
            <consortium name="The Broad Institute Genomics Platform"/>
            <consortium name="The Broad Institute Genome Sequencing Center for Infectious Disease"/>
            <person name="Wu L."/>
            <person name="Ma J."/>
        </authorList>
    </citation>
    <scope>NUCLEOTIDE SEQUENCE [LARGE SCALE GENOMIC DNA]</scope>
    <source>
        <strain evidence="3">JCM 17906</strain>
    </source>
</reference>
<name>A0ABP8RSR5_9PSEU</name>
<evidence type="ECO:0000256" key="1">
    <source>
        <dbReference type="SAM" id="MobiDB-lite"/>
    </source>
</evidence>
<sequence>MSDSIDPTATAEMIGEIDFDGDGRNEVLAEDRDGDGTVDAVLTDADGDDITDFGRFDTDHDGHLETVAVDADRDGDADVLLVDSDKDGYADTTKASIDEDFEPFSLDATSGGEGLDETDQTDETDESDAAESGDPETGSPEAAPFDVSAYETESDGDGAQTAEIPPSAAVDPAPIEPMPAQTAEGENVLSEWMDNTLSGLFR</sequence>
<feature type="compositionally biased region" description="Acidic residues" evidence="1">
    <location>
        <begin position="114"/>
        <end position="134"/>
    </location>
</feature>
<keyword evidence="3" id="KW-1185">Reference proteome</keyword>
<accession>A0ABP8RSR5</accession>
<protein>
    <recommendedName>
        <fullName evidence="4">EF hand domain-containing protein</fullName>
    </recommendedName>
</protein>
<dbReference type="RefSeq" id="WP_345418445.1">
    <property type="nucleotide sequence ID" value="NZ_BAABGT010000038.1"/>
</dbReference>
<proteinExistence type="predicted"/>
<comment type="caution">
    <text evidence="2">The sequence shown here is derived from an EMBL/GenBank/DDBJ whole genome shotgun (WGS) entry which is preliminary data.</text>
</comment>
<dbReference type="EMBL" id="BAABGT010000038">
    <property type="protein sequence ID" value="GAA4547665.1"/>
    <property type="molecule type" value="Genomic_DNA"/>
</dbReference>
<evidence type="ECO:0000313" key="3">
    <source>
        <dbReference type="Proteomes" id="UP001501598"/>
    </source>
</evidence>
<evidence type="ECO:0008006" key="4">
    <source>
        <dbReference type="Google" id="ProtNLM"/>
    </source>
</evidence>
<gene>
    <name evidence="2" type="ORF">GCM10023175_32370</name>
</gene>
<dbReference type="InterPro" id="IPR028974">
    <property type="entry name" value="TSP_type-3_rpt"/>
</dbReference>
<dbReference type="Proteomes" id="UP001501598">
    <property type="component" value="Unassembled WGS sequence"/>
</dbReference>
<dbReference type="SUPFAM" id="SSF103647">
    <property type="entry name" value="TSP type-3 repeat"/>
    <property type="match status" value="1"/>
</dbReference>